<dbReference type="Gene3D" id="1.10.10.10">
    <property type="entry name" value="Winged helix-like DNA-binding domain superfamily/Winged helix DNA-binding domain"/>
    <property type="match status" value="1"/>
</dbReference>
<dbReference type="InterPro" id="IPR002514">
    <property type="entry name" value="Transposase_8"/>
</dbReference>
<comment type="caution">
    <text evidence="1">The sequence shown here is derived from an EMBL/GenBank/DDBJ whole genome shotgun (WGS) entry which is preliminary data.</text>
</comment>
<dbReference type="RefSeq" id="WP_129028044.1">
    <property type="nucleotide sequence ID" value="NZ_SDHY01000011.1"/>
</dbReference>
<name>A0A4Q1BX51_9BACT</name>
<dbReference type="GO" id="GO:0006313">
    <property type="term" value="P:DNA transposition"/>
    <property type="evidence" value="ECO:0007669"/>
    <property type="project" value="InterPro"/>
</dbReference>
<protein>
    <submittedName>
        <fullName evidence="1">Transposase</fullName>
    </submittedName>
</protein>
<reference evidence="1 2" key="1">
    <citation type="submission" date="2019-01" db="EMBL/GenBank/DDBJ databases">
        <title>Cytophagaceae bacterium strain CAR-16.</title>
        <authorList>
            <person name="Chen W.-M."/>
        </authorList>
    </citation>
    <scope>NUCLEOTIDE SEQUENCE [LARGE SCALE GENOMIC DNA]</scope>
    <source>
        <strain evidence="1 2">CAR-16</strain>
    </source>
</reference>
<dbReference type="OrthoDB" id="679711at2"/>
<dbReference type="AlphaFoldDB" id="A0A4Q1BX51"/>
<dbReference type="GO" id="GO:0043565">
    <property type="term" value="F:sequence-specific DNA binding"/>
    <property type="evidence" value="ECO:0007669"/>
    <property type="project" value="InterPro"/>
</dbReference>
<accession>A0A4Q1BX51</accession>
<dbReference type="SUPFAM" id="SSF48295">
    <property type="entry name" value="TrpR-like"/>
    <property type="match status" value="1"/>
</dbReference>
<gene>
    <name evidence="1" type="ORF">ESB04_12245</name>
</gene>
<proteinExistence type="predicted"/>
<sequence length="105" mass="12241">MSKTRRSFSASEKLSIINEADQFGITATLRKHNLSPSVFRRWRDSFNAGGVANLQSYFKQRNPEVEALEEQIRVLKNIVAKQSIELEFKTELLKKSQFHDQRRSK</sequence>
<dbReference type="InterPro" id="IPR036388">
    <property type="entry name" value="WH-like_DNA-bd_sf"/>
</dbReference>
<keyword evidence="2" id="KW-1185">Reference proteome</keyword>
<dbReference type="GO" id="GO:0004803">
    <property type="term" value="F:transposase activity"/>
    <property type="evidence" value="ECO:0007669"/>
    <property type="project" value="InterPro"/>
</dbReference>
<evidence type="ECO:0000313" key="2">
    <source>
        <dbReference type="Proteomes" id="UP000289455"/>
    </source>
</evidence>
<dbReference type="InterPro" id="IPR010921">
    <property type="entry name" value="Trp_repressor/repl_initiator"/>
</dbReference>
<evidence type="ECO:0000313" key="1">
    <source>
        <dbReference type="EMBL" id="RXK46498.1"/>
    </source>
</evidence>
<dbReference type="Proteomes" id="UP000289455">
    <property type="component" value="Unassembled WGS sequence"/>
</dbReference>
<dbReference type="Pfam" id="PF01527">
    <property type="entry name" value="HTH_Tnp_1"/>
    <property type="match status" value="1"/>
</dbReference>
<dbReference type="EMBL" id="SDHY01000011">
    <property type="protein sequence ID" value="RXK46498.1"/>
    <property type="molecule type" value="Genomic_DNA"/>
</dbReference>
<organism evidence="1 2">
    <name type="scientific">Aquirufa rosea</name>
    <dbReference type="NCBI Taxonomy" id="2509241"/>
    <lineage>
        <taxon>Bacteria</taxon>
        <taxon>Pseudomonadati</taxon>
        <taxon>Bacteroidota</taxon>
        <taxon>Cytophagia</taxon>
        <taxon>Cytophagales</taxon>
        <taxon>Flectobacillaceae</taxon>
        <taxon>Aquirufa</taxon>
    </lineage>
</organism>